<dbReference type="STRING" id="451379.A0A158R5T3"/>
<feature type="compositionally biased region" description="Basic and acidic residues" evidence="8">
    <location>
        <begin position="826"/>
        <end position="837"/>
    </location>
</feature>
<dbReference type="InterPro" id="IPR001762">
    <property type="entry name" value="Disintegrin_dom"/>
</dbReference>
<feature type="binding site" evidence="7">
    <location>
        <position position="353"/>
    </location>
    <ligand>
        <name>Zn(2+)</name>
        <dbReference type="ChEBI" id="CHEBI:29105"/>
        <note>catalytic</note>
    </ligand>
</feature>
<feature type="domain" description="Peptidase M12B" evidence="11">
    <location>
        <begin position="212"/>
        <end position="412"/>
    </location>
</feature>
<feature type="compositionally biased region" description="Polar residues" evidence="8">
    <location>
        <begin position="838"/>
        <end position="847"/>
    </location>
</feature>
<feature type="region of interest" description="Disordered" evidence="8">
    <location>
        <begin position="826"/>
        <end position="847"/>
    </location>
</feature>
<dbReference type="PROSITE" id="PS00022">
    <property type="entry name" value="EGF_1"/>
    <property type="match status" value="1"/>
</dbReference>
<organism evidence="12 13">
    <name type="scientific">Syphacia muris</name>
    <dbReference type="NCBI Taxonomy" id="451379"/>
    <lineage>
        <taxon>Eukaryota</taxon>
        <taxon>Metazoa</taxon>
        <taxon>Ecdysozoa</taxon>
        <taxon>Nematoda</taxon>
        <taxon>Chromadorea</taxon>
        <taxon>Rhabditida</taxon>
        <taxon>Spirurina</taxon>
        <taxon>Oxyuridomorpha</taxon>
        <taxon>Oxyuroidea</taxon>
        <taxon>Oxyuridae</taxon>
        <taxon>Syphacia</taxon>
    </lineage>
</organism>
<dbReference type="PROSITE" id="PS01186">
    <property type="entry name" value="EGF_2"/>
    <property type="match status" value="1"/>
</dbReference>
<dbReference type="SMART" id="SM00608">
    <property type="entry name" value="ACR"/>
    <property type="match status" value="1"/>
</dbReference>
<feature type="region of interest" description="Disordered" evidence="8">
    <location>
        <begin position="791"/>
        <end position="810"/>
    </location>
</feature>
<evidence type="ECO:0000256" key="3">
    <source>
        <dbReference type="ARBA" id="ARBA00022989"/>
    </source>
</evidence>
<dbReference type="InterPro" id="IPR006586">
    <property type="entry name" value="ADAM_Cys-rich"/>
</dbReference>
<reference evidence="13" key="1">
    <citation type="submission" date="2016-04" db="UniProtKB">
        <authorList>
            <consortium name="WormBaseParasite"/>
        </authorList>
    </citation>
    <scope>IDENTIFICATION</scope>
</reference>
<evidence type="ECO:0000259" key="11">
    <source>
        <dbReference type="PROSITE" id="PS50215"/>
    </source>
</evidence>
<feature type="disulfide bond" evidence="7">
    <location>
        <begin position="366"/>
        <end position="371"/>
    </location>
</feature>
<dbReference type="SMART" id="SM00050">
    <property type="entry name" value="DISIN"/>
    <property type="match status" value="1"/>
</dbReference>
<evidence type="ECO:0000256" key="6">
    <source>
        <dbReference type="PROSITE-ProRule" id="PRU00068"/>
    </source>
</evidence>
<dbReference type="InterPro" id="IPR001590">
    <property type="entry name" value="Peptidase_M12B"/>
</dbReference>
<evidence type="ECO:0000256" key="9">
    <source>
        <dbReference type="SAM" id="Phobius"/>
    </source>
</evidence>
<accession>A0A158R5T3</accession>
<dbReference type="PANTHER" id="PTHR11905">
    <property type="entry name" value="ADAM A DISINTEGRIN AND METALLOPROTEASE DOMAIN"/>
    <property type="match status" value="1"/>
</dbReference>
<dbReference type="PROSITE" id="PS50215">
    <property type="entry name" value="ADAM_MEPRO"/>
    <property type="match status" value="1"/>
</dbReference>
<dbReference type="InterPro" id="IPR036436">
    <property type="entry name" value="Disintegrin_dom_sf"/>
</dbReference>
<dbReference type="Gene3D" id="4.10.70.10">
    <property type="entry name" value="Disintegrin domain"/>
    <property type="match status" value="1"/>
</dbReference>
<dbReference type="Pfam" id="PF00200">
    <property type="entry name" value="Disintegrin"/>
    <property type="match status" value="1"/>
</dbReference>
<feature type="compositionally biased region" description="Polar residues" evidence="8">
    <location>
        <begin position="1068"/>
        <end position="1096"/>
    </location>
</feature>
<evidence type="ECO:0000256" key="2">
    <source>
        <dbReference type="ARBA" id="ARBA00022692"/>
    </source>
</evidence>
<evidence type="ECO:0000259" key="10">
    <source>
        <dbReference type="PROSITE" id="PS50214"/>
    </source>
</evidence>
<keyword evidence="2 9" id="KW-0812">Transmembrane</keyword>
<dbReference type="AlphaFoldDB" id="A0A158R5T3"/>
<dbReference type="GO" id="GO:0004222">
    <property type="term" value="F:metalloendopeptidase activity"/>
    <property type="evidence" value="ECO:0007669"/>
    <property type="project" value="InterPro"/>
</dbReference>
<dbReference type="Pfam" id="PF23106">
    <property type="entry name" value="EGF_Teneurin"/>
    <property type="match status" value="1"/>
</dbReference>
<feature type="disulfide bond" evidence="6">
    <location>
        <begin position="480"/>
        <end position="500"/>
    </location>
</feature>
<dbReference type="InterPro" id="IPR024079">
    <property type="entry name" value="MetalloPept_cat_dom_sf"/>
</dbReference>
<keyword evidence="3 9" id="KW-1133">Transmembrane helix</keyword>
<feature type="transmembrane region" description="Helical" evidence="9">
    <location>
        <begin position="740"/>
        <end position="762"/>
    </location>
</feature>
<dbReference type="Pfam" id="PF01421">
    <property type="entry name" value="Reprolysin"/>
    <property type="match status" value="1"/>
</dbReference>
<dbReference type="Gene3D" id="3.40.390.10">
    <property type="entry name" value="Collagenase (Catalytic Domain)"/>
    <property type="match status" value="1"/>
</dbReference>
<dbReference type="Gene3D" id="2.10.25.10">
    <property type="entry name" value="Laminin"/>
    <property type="match status" value="1"/>
</dbReference>
<keyword evidence="7" id="KW-0479">Metal-binding</keyword>
<evidence type="ECO:0000313" key="13">
    <source>
        <dbReference type="WBParaSite" id="SMUV_0000805701-mRNA-1"/>
    </source>
</evidence>
<dbReference type="WBParaSite" id="SMUV_0000805701-mRNA-1">
    <property type="protein sequence ID" value="SMUV_0000805701-mRNA-1"/>
    <property type="gene ID" value="SMUV_0000805701"/>
</dbReference>
<dbReference type="SUPFAM" id="SSF55486">
    <property type="entry name" value="Metalloproteases ('zincins'), catalytic domain"/>
    <property type="match status" value="1"/>
</dbReference>
<comment type="caution">
    <text evidence="7">Lacks conserved residue(s) required for the propagation of feature annotation.</text>
</comment>
<evidence type="ECO:0000256" key="4">
    <source>
        <dbReference type="ARBA" id="ARBA00023136"/>
    </source>
</evidence>
<feature type="binding site" evidence="7">
    <location>
        <position position="359"/>
    </location>
    <ligand>
        <name>Zn(2+)</name>
        <dbReference type="ChEBI" id="CHEBI:29105"/>
        <note>catalytic</note>
    </ligand>
</feature>
<dbReference type="Pfam" id="PF08516">
    <property type="entry name" value="ADAM_CR"/>
    <property type="match status" value="1"/>
</dbReference>
<feature type="binding site" evidence="7">
    <location>
        <position position="349"/>
    </location>
    <ligand>
        <name>Zn(2+)</name>
        <dbReference type="ChEBI" id="CHEBI:29105"/>
        <note>catalytic</note>
    </ligand>
</feature>
<keyword evidence="12" id="KW-1185">Reference proteome</keyword>
<evidence type="ECO:0000256" key="7">
    <source>
        <dbReference type="PROSITE-ProRule" id="PRU00276"/>
    </source>
</evidence>
<name>A0A158R5T3_9BILA</name>
<keyword evidence="5 7" id="KW-1015">Disulfide bond</keyword>
<dbReference type="GO" id="GO:0046872">
    <property type="term" value="F:metal ion binding"/>
    <property type="evidence" value="ECO:0007669"/>
    <property type="project" value="UniProtKB-KW"/>
</dbReference>
<feature type="region of interest" description="Disordered" evidence="8">
    <location>
        <begin position="1048"/>
        <end position="1104"/>
    </location>
</feature>
<keyword evidence="7" id="KW-0862">Zinc</keyword>
<proteinExistence type="predicted"/>
<evidence type="ECO:0000313" key="12">
    <source>
        <dbReference type="Proteomes" id="UP000046393"/>
    </source>
</evidence>
<dbReference type="PROSITE" id="PS50214">
    <property type="entry name" value="DISINTEGRIN_2"/>
    <property type="match status" value="1"/>
</dbReference>
<dbReference type="FunFam" id="4.10.70.10:FF:000001">
    <property type="entry name" value="Disintegrin and metalloproteinase domain-containing protein 22"/>
    <property type="match status" value="1"/>
</dbReference>
<comment type="subcellular location">
    <subcellularLocation>
        <location evidence="1">Membrane</location>
        <topology evidence="1">Single-pass membrane protein</topology>
    </subcellularLocation>
</comment>
<keyword evidence="4 9" id="KW-0472">Membrane</keyword>
<protein>
    <submittedName>
        <fullName evidence="13">Disintegrin domain-containing protein</fullName>
    </submittedName>
</protein>
<evidence type="ECO:0000256" key="8">
    <source>
        <dbReference type="SAM" id="MobiDB-lite"/>
    </source>
</evidence>
<feature type="domain" description="Disintegrin" evidence="10">
    <location>
        <begin position="421"/>
        <end position="508"/>
    </location>
</feature>
<dbReference type="GO" id="GO:0006509">
    <property type="term" value="P:membrane protein ectodomain proteolysis"/>
    <property type="evidence" value="ECO:0007669"/>
    <property type="project" value="TreeGrafter"/>
</dbReference>
<dbReference type="Proteomes" id="UP000046393">
    <property type="component" value="Unplaced"/>
</dbReference>
<dbReference type="PANTHER" id="PTHR11905:SF248">
    <property type="entry name" value="DISINTEGRIN AND METALLOPROTEINASE DOMAIN-CONTAINING PROTEIN UNC-71"/>
    <property type="match status" value="1"/>
</dbReference>
<dbReference type="GO" id="GO:0016020">
    <property type="term" value="C:membrane"/>
    <property type="evidence" value="ECO:0007669"/>
    <property type="project" value="UniProtKB-SubCell"/>
</dbReference>
<sequence>MKSRIVCIVRQIPINKQFISRFPTGEFEVVYPFQQRERSDRTNVDTRIRHSSSNSTTHYKHTTVVIRSSYFGRFKLFLSLKEFIFANDTEFREYNSKESFTRRKGFENCYYEGNVNKSSNSFVGLSTCNGLRGMIYPGKGVSFGIWPLVGGEQNRGRRPHLLYVMRWSREAVCGSQVPKVLQQVSSKVYLMLASIIVVLSVHDKRDVTDQIKYAELAIIADKSFMSDYSLSKNKAVDFILETVNVADSVFFYNFNIHLSIVYSELWLDTQRIITDKDIERTLSEAVAYVTADPLYHIKKDVAIFLTREQFANNEITSSTYGDACSSRATAIVTVTDTYTTHETTSAVIHSLAHILGIGHDDSNCNCDQKLCLMERSFGQLNGTFAWEMSSCSVDHLNKNLKLGHLQCLLNKPHQFSQESSLDLCGNGVVNDGEECDCGSRDSCKDECCDPLTCTLRLQAQCASHQACCNKCKFLPKGHVCRERRSACDVQEECDGESGDCPPDGYLVDGTPCGINGQCWKSNCADSESQCKQLWGNNASTAQDRCFERNEMGTVDANCGIDEENRFKKCQSENAKCGLLHCQGGLAVPSEKTLDFYTAHFHHHGRYIQCKTVNHTNISMVHDGSECGKGKVCVQGKCLLLEKVSPPVQCPTTNLALACSGHGHCTTSLKCVCFSGWIGEACSVRTETNLNIHPTIAVDIKKSLTPVTTGKIFDVYYITLINRHKHSFAFLAVKTFNTTTLLAILLCAGILLLVLLVCLLFCYRRRSSSEFLDNPLGDKLNESIPENTDRAIKFGNMPSYRDEKRKRKKNKRVYDALHRINEATDERDSISLKSRESGGKNSAVGSANGSTVACSEQVVGYGVDNNRMFNRVINSSGSFALKNSNSSKRLLNDGEIYSRSPCSEILASPSQRIVYGQNDAQFEKNRSGYATDTELGTSPYPARYIDNFSMTRVDLSPTLSDASAARMTPTPLRLNNIGRLLKQLRYNDDMTSETDPCTVDENGLNHTEFHISEDLKGQFDREAIKLSSSNELPEVCEVRTATPVILQAPGDTSASKKSETVNIAKWSDENTSANNEYENQPEKSQIPPQTEQTSSLFSDPFRLEL</sequence>
<dbReference type="InterPro" id="IPR000742">
    <property type="entry name" value="EGF"/>
</dbReference>
<evidence type="ECO:0000256" key="5">
    <source>
        <dbReference type="ARBA" id="ARBA00023157"/>
    </source>
</evidence>
<dbReference type="SUPFAM" id="SSF57552">
    <property type="entry name" value="Blood coagulation inhibitor (disintegrin)"/>
    <property type="match status" value="1"/>
</dbReference>
<evidence type="ECO:0000256" key="1">
    <source>
        <dbReference type="ARBA" id="ARBA00004167"/>
    </source>
</evidence>